<dbReference type="InterPro" id="IPR051219">
    <property type="entry name" value="Heterochromatin_chromo-domain"/>
</dbReference>
<dbReference type="InterPro" id="IPR023780">
    <property type="entry name" value="Chromo_domain"/>
</dbReference>
<comment type="subcellular location">
    <subcellularLocation>
        <location evidence="1">Nucleus</location>
    </subcellularLocation>
</comment>
<keyword evidence="2" id="KW-0539">Nucleus</keyword>
<comment type="caution">
    <text evidence="4">The sequence shown here is derived from an EMBL/GenBank/DDBJ whole genome shotgun (WGS) entry which is preliminary data.</text>
</comment>
<evidence type="ECO:0000256" key="1">
    <source>
        <dbReference type="ARBA" id="ARBA00004123"/>
    </source>
</evidence>
<dbReference type="EMBL" id="JBICBT010000476">
    <property type="protein sequence ID" value="KAL3112319.1"/>
    <property type="molecule type" value="Genomic_DNA"/>
</dbReference>
<protein>
    <recommendedName>
        <fullName evidence="3">Chromo domain-containing protein</fullName>
    </recommendedName>
</protein>
<name>A0ABD2LAV0_9BILA</name>
<dbReference type="Gene3D" id="2.40.50.40">
    <property type="match status" value="1"/>
</dbReference>
<gene>
    <name evidence="4" type="ORF">niasHT_012424</name>
</gene>
<evidence type="ECO:0000259" key="3">
    <source>
        <dbReference type="PROSITE" id="PS50013"/>
    </source>
</evidence>
<dbReference type="InterPro" id="IPR016197">
    <property type="entry name" value="Chromo-like_dom_sf"/>
</dbReference>
<dbReference type="Pfam" id="PF00385">
    <property type="entry name" value="Chromo"/>
    <property type="match status" value="1"/>
</dbReference>
<accession>A0ABD2LAV0</accession>
<dbReference type="SUPFAM" id="SSF54160">
    <property type="entry name" value="Chromo domain-like"/>
    <property type="match status" value="1"/>
</dbReference>
<dbReference type="SMART" id="SM00298">
    <property type="entry name" value="CHROMO"/>
    <property type="match status" value="1"/>
</dbReference>
<dbReference type="GO" id="GO:0005634">
    <property type="term" value="C:nucleus"/>
    <property type="evidence" value="ECO:0007669"/>
    <property type="project" value="UniProtKB-SubCell"/>
</dbReference>
<dbReference type="PANTHER" id="PTHR22812">
    <property type="entry name" value="CHROMOBOX PROTEIN"/>
    <property type="match status" value="1"/>
</dbReference>
<feature type="domain" description="Chromo" evidence="3">
    <location>
        <begin position="14"/>
        <end position="62"/>
    </location>
</feature>
<proteinExistence type="predicted"/>
<dbReference type="Proteomes" id="UP001620626">
    <property type="component" value="Unassembled WGS sequence"/>
</dbReference>
<evidence type="ECO:0000313" key="4">
    <source>
        <dbReference type="EMBL" id="KAL3112319.1"/>
    </source>
</evidence>
<dbReference type="AlphaFoldDB" id="A0ABD2LAV0"/>
<evidence type="ECO:0000256" key="2">
    <source>
        <dbReference type="ARBA" id="ARBA00023242"/>
    </source>
</evidence>
<dbReference type="InterPro" id="IPR000953">
    <property type="entry name" value="Chromo/chromo_shadow_dom"/>
</dbReference>
<keyword evidence="5" id="KW-1185">Reference proteome</keyword>
<dbReference type="PROSITE" id="PS50013">
    <property type="entry name" value="CHROMO_2"/>
    <property type="match status" value="1"/>
</dbReference>
<reference evidence="4 5" key="1">
    <citation type="submission" date="2024-10" db="EMBL/GenBank/DDBJ databases">
        <authorList>
            <person name="Kim D."/>
        </authorList>
    </citation>
    <scope>NUCLEOTIDE SEQUENCE [LARGE SCALE GENOMIC DNA]</scope>
    <source>
        <strain evidence="4">BH-2024</strain>
    </source>
</reference>
<organism evidence="4 5">
    <name type="scientific">Heterodera trifolii</name>
    <dbReference type="NCBI Taxonomy" id="157864"/>
    <lineage>
        <taxon>Eukaryota</taxon>
        <taxon>Metazoa</taxon>
        <taxon>Ecdysozoa</taxon>
        <taxon>Nematoda</taxon>
        <taxon>Chromadorea</taxon>
        <taxon>Rhabditida</taxon>
        <taxon>Tylenchina</taxon>
        <taxon>Tylenchomorpha</taxon>
        <taxon>Tylenchoidea</taxon>
        <taxon>Heteroderidae</taxon>
        <taxon>Heteroderinae</taxon>
        <taxon>Heterodera</taxon>
    </lineage>
</organism>
<sequence length="125" mass="14262">MVITVVENNSFAVFDVEQIKSKRNINGRVEYLIKWTGYEDEQNDTWGPLENLYCPELLMEFETIPLVLKVGYHIGEDGSVPEHIIGVIKHQETGKMMALLSYEDGVMEFIPTELLLLNNKTANVC</sequence>
<evidence type="ECO:0000313" key="5">
    <source>
        <dbReference type="Proteomes" id="UP001620626"/>
    </source>
</evidence>